<keyword evidence="2" id="KW-1185">Reference proteome</keyword>
<dbReference type="Pfam" id="PF11392">
    <property type="entry name" value="AllH"/>
    <property type="match status" value="1"/>
</dbReference>
<protein>
    <recommendedName>
        <fullName evidence="3">DUF2877 domain-containing protein</fullName>
    </recommendedName>
</protein>
<reference evidence="1 2" key="1">
    <citation type="submission" date="2014-07" db="EMBL/GenBank/DDBJ databases">
        <authorList>
            <person name="Urmite Genomes Urmite Genomes"/>
        </authorList>
    </citation>
    <scope>NUCLEOTIDE SEQUENCE [LARGE SCALE GENOMIC DNA]</scope>
    <source>
        <strain evidence="1 2">13MG44_air</strain>
    </source>
</reference>
<gene>
    <name evidence="1" type="ORF">BN1048_00622</name>
</gene>
<dbReference type="OrthoDB" id="4933449at2"/>
<dbReference type="RefSeq" id="WP_035808340.1">
    <property type="nucleotide sequence ID" value="NZ_CCSE01000001.1"/>
</dbReference>
<evidence type="ECO:0008006" key="3">
    <source>
        <dbReference type="Google" id="ProtNLM"/>
    </source>
</evidence>
<dbReference type="AlphaFoldDB" id="A0A078M0E3"/>
<organism evidence="1 2">
    <name type="scientific">Jeotgalicoccus saudimassiliensis</name>
    <dbReference type="NCBI Taxonomy" id="1461582"/>
    <lineage>
        <taxon>Bacteria</taxon>
        <taxon>Bacillati</taxon>
        <taxon>Bacillota</taxon>
        <taxon>Bacilli</taxon>
        <taxon>Bacillales</taxon>
        <taxon>Staphylococcaceae</taxon>
        <taxon>Jeotgalicoccus</taxon>
    </lineage>
</organism>
<dbReference type="eggNOG" id="ENOG502ZCE5">
    <property type="taxonomic scope" value="Bacteria"/>
</dbReference>
<accession>A0A078M0E3</accession>
<dbReference type="InterPro" id="IPR021530">
    <property type="entry name" value="AllH-like"/>
</dbReference>
<dbReference type="HOGENOM" id="CLU_072005_1_0_9"/>
<dbReference type="Proteomes" id="UP000044136">
    <property type="component" value="Unassembled WGS sequence"/>
</dbReference>
<proteinExistence type="predicted"/>
<evidence type="ECO:0000313" key="1">
    <source>
        <dbReference type="EMBL" id="CDZ99724.1"/>
    </source>
</evidence>
<dbReference type="STRING" id="1461582.BN1048_00622"/>
<sequence>MIYESSAIGEIALSLLKTSKAMRVHSIFNNGFNIVNDKNDLIFIGTDKNGYFPFGITINKYTMYYIRESLQVGDMLKTDASGVNHKDFMLITKNSEVYLYSKVNKNTTDAIKSVVSGYDFCDYNSSDFSEEKLNRIIADLGDPEADFPLAYLVGRGQGLTPSGDDIITGILYIDRLEPFIAQKHLDQLSSYIRESVTTIVSESFIKLALQGIFSRRITDIGDSPGKDTVDALLELGSSSGRDTLYGIYMTLNRR</sequence>
<dbReference type="EMBL" id="CCSE01000001">
    <property type="protein sequence ID" value="CDZ99724.1"/>
    <property type="molecule type" value="Genomic_DNA"/>
</dbReference>
<name>A0A078M0E3_9STAP</name>
<evidence type="ECO:0000313" key="2">
    <source>
        <dbReference type="Proteomes" id="UP000044136"/>
    </source>
</evidence>